<sequence length="155" mass="16110">MASYNAFTAVSGPETRVPLTVPWNRSACVGRAGRGPHGGAANVAISAQPVAPLVACRSTERTCAAPLPAIDGCLSQRNAVVTSLARAECPSGPFANMDALLVALAALMALAAAMAAVLSTLSKAAIFAILAITPCIYRYRKRIYIIIKTLPRDTK</sequence>
<dbReference type="AlphaFoldDB" id="A0A4C1U9G7"/>
<evidence type="ECO:0000313" key="2">
    <source>
        <dbReference type="Proteomes" id="UP000299102"/>
    </source>
</evidence>
<dbReference type="OrthoDB" id="7237791at2759"/>
<proteinExistence type="predicted"/>
<organism evidence="1 2">
    <name type="scientific">Eumeta variegata</name>
    <name type="common">Bagworm moth</name>
    <name type="synonym">Eumeta japonica</name>
    <dbReference type="NCBI Taxonomy" id="151549"/>
    <lineage>
        <taxon>Eukaryota</taxon>
        <taxon>Metazoa</taxon>
        <taxon>Ecdysozoa</taxon>
        <taxon>Arthropoda</taxon>
        <taxon>Hexapoda</taxon>
        <taxon>Insecta</taxon>
        <taxon>Pterygota</taxon>
        <taxon>Neoptera</taxon>
        <taxon>Endopterygota</taxon>
        <taxon>Lepidoptera</taxon>
        <taxon>Glossata</taxon>
        <taxon>Ditrysia</taxon>
        <taxon>Tineoidea</taxon>
        <taxon>Psychidae</taxon>
        <taxon>Oiketicinae</taxon>
        <taxon>Eumeta</taxon>
    </lineage>
</organism>
<evidence type="ECO:0000313" key="1">
    <source>
        <dbReference type="EMBL" id="GBP23083.1"/>
    </source>
</evidence>
<dbReference type="EMBL" id="BGZK01000147">
    <property type="protein sequence ID" value="GBP23083.1"/>
    <property type="molecule type" value="Genomic_DNA"/>
</dbReference>
<accession>A0A4C1U9G7</accession>
<reference evidence="1 2" key="1">
    <citation type="journal article" date="2019" name="Commun. Biol.">
        <title>The bagworm genome reveals a unique fibroin gene that provides high tensile strength.</title>
        <authorList>
            <person name="Kono N."/>
            <person name="Nakamura H."/>
            <person name="Ohtoshi R."/>
            <person name="Tomita M."/>
            <person name="Numata K."/>
            <person name="Arakawa K."/>
        </authorList>
    </citation>
    <scope>NUCLEOTIDE SEQUENCE [LARGE SCALE GENOMIC DNA]</scope>
</reference>
<name>A0A4C1U9G7_EUMVA</name>
<protein>
    <submittedName>
        <fullName evidence="1">Uncharacterized protein</fullName>
    </submittedName>
</protein>
<keyword evidence="2" id="KW-1185">Reference proteome</keyword>
<comment type="caution">
    <text evidence="1">The sequence shown here is derived from an EMBL/GenBank/DDBJ whole genome shotgun (WGS) entry which is preliminary data.</text>
</comment>
<dbReference type="Proteomes" id="UP000299102">
    <property type="component" value="Unassembled WGS sequence"/>
</dbReference>
<gene>
    <name evidence="1" type="ORF">EVAR_13102_1</name>
</gene>